<dbReference type="RefSeq" id="WP_228771963.1">
    <property type="nucleotide sequence ID" value="NZ_FMZZ01000018.1"/>
</dbReference>
<name>A0A1G6XN46_9PSEU</name>
<sequence length="171" mass="19029">MTYLRGGFPRLKGLIGVDAQEMTRYIRESFPGVRVAENAGDAFFIHDPDGDLPAERGFPFATVVTGDHYDQVSRLDRPGVYRVNIGLTKARYSELFGAAPTTRDGDGVWETGFDYSTVDTLLPHPVYAGRHWVCVVSPGPATLDTVRDLLAEAHRFAVHKHANQRARRTRS</sequence>
<dbReference type="AlphaFoldDB" id="A0A1G6XN46"/>
<proteinExistence type="predicted"/>
<protein>
    <recommendedName>
        <fullName evidence="1">DUF6194 domain-containing protein</fullName>
    </recommendedName>
</protein>
<dbReference type="STRING" id="1271860.SAMN05216174_11832"/>
<dbReference type="EMBL" id="FMZZ01000018">
    <property type="protein sequence ID" value="SDD79411.1"/>
    <property type="molecule type" value="Genomic_DNA"/>
</dbReference>
<dbReference type="Proteomes" id="UP000199501">
    <property type="component" value="Unassembled WGS sequence"/>
</dbReference>
<reference evidence="3" key="1">
    <citation type="submission" date="2016-10" db="EMBL/GenBank/DDBJ databases">
        <authorList>
            <person name="Varghese N."/>
            <person name="Submissions S."/>
        </authorList>
    </citation>
    <scope>NUCLEOTIDE SEQUENCE [LARGE SCALE GENOMIC DNA]</scope>
    <source>
        <strain evidence="3">IBRC-M 10403</strain>
    </source>
</reference>
<gene>
    <name evidence="2" type="ORF">SAMN05216174_11832</name>
</gene>
<keyword evidence="3" id="KW-1185">Reference proteome</keyword>
<dbReference type="InterPro" id="IPR045676">
    <property type="entry name" value="DUF6194"/>
</dbReference>
<evidence type="ECO:0000259" key="1">
    <source>
        <dbReference type="Pfam" id="PF19694"/>
    </source>
</evidence>
<evidence type="ECO:0000313" key="2">
    <source>
        <dbReference type="EMBL" id="SDD79411.1"/>
    </source>
</evidence>
<feature type="domain" description="DUF6194" evidence="1">
    <location>
        <begin position="18"/>
        <end position="165"/>
    </location>
</feature>
<evidence type="ECO:0000313" key="3">
    <source>
        <dbReference type="Proteomes" id="UP000199501"/>
    </source>
</evidence>
<organism evidence="2 3">
    <name type="scientific">Actinokineospora iranica</name>
    <dbReference type="NCBI Taxonomy" id="1271860"/>
    <lineage>
        <taxon>Bacteria</taxon>
        <taxon>Bacillati</taxon>
        <taxon>Actinomycetota</taxon>
        <taxon>Actinomycetes</taxon>
        <taxon>Pseudonocardiales</taxon>
        <taxon>Pseudonocardiaceae</taxon>
        <taxon>Actinokineospora</taxon>
    </lineage>
</organism>
<dbReference type="Pfam" id="PF19694">
    <property type="entry name" value="DUF6194"/>
    <property type="match status" value="1"/>
</dbReference>
<accession>A0A1G6XN46</accession>